<dbReference type="EMBL" id="CP152380">
    <property type="protein sequence ID" value="XAF52760.1"/>
    <property type="molecule type" value="Genomic_DNA"/>
</dbReference>
<evidence type="ECO:0000259" key="2">
    <source>
        <dbReference type="PROSITE" id="PS51387"/>
    </source>
</evidence>
<dbReference type="SUPFAM" id="SSF56176">
    <property type="entry name" value="FAD-binding/transporter-associated domain-like"/>
    <property type="match status" value="1"/>
</dbReference>
<dbReference type="PANTHER" id="PTHR43762">
    <property type="entry name" value="L-GULONOLACTONE OXIDASE"/>
    <property type="match status" value="1"/>
</dbReference>
<keyword evidence="1" id="KW-0285">Flavoprotein</keyword>
<organism evidence="3 4">
    <name type="scientific">Marinobacter alkaliphilus</name>
    <dbReference type="NCBI Taxonomy" id="254719"/>
    <lineage>
        <taxon>Bacteria</taxon>
        <taxon>Pseudomonadati</taxon>
        <taxon>Pseudomonadota</taxon>
        <taxon>Gammaproteobacteria</taxon>
        <taxon>Pseudomonadales</taxon>
        <taxon>Marinobacteraceae</taxon>
        <taxon>Marinobacter</taxon>
    </lineage>
</organism>
<protein>
    <submittedName>
        <fullName evidence="3">FAD-binding oxidoreductase</fullName>
    </submittedName>
</protein>
<dbReference type="InterPro" id="IPR016169">
    <property type="entry name" value="FAD-bd_PCMH_sub2"/>
</dbReference>
<dbReference type="Gene3D" id="3.30.465.10">
    <property type="match status" value="1"/>
</dbReference>
<feature type="domain" description="FAD-binding PCMH-type" evidence="2">
    <location>
        <begin position="1"/>
        <end position="178"/>
    </location>
</feature>
<keyword evidence="4" id="KW-1185">Reference proteome</keyword>
<gene>
    <name evidence="3" type="ORF">AAGT77_12640</name>
</gene>
<evidence type="ECO:0000313" key="4">
    <source>
        <dbReference type="Proteomes" id="UP001445268"/>
    </source>
</evidence>
<dbReference type="InterPro" id="IPR016166">
    <property type="entry name" value="FAD-bd_PCMH"/>
</dbReference>
<dbReference type="Pfam" id="PF01565">
    <property type="entry name" value="FAD_binding_4"/>
    <property type="match status" value="1"/>
</dbReference>
<evidence type="ECO:0000256" key="1">
    <source>
        <dbReference type="ARBA" id="ARBA00022827"/>
    </source>
</evidence>
<dbReference type="PROSITE" id="PS51387">
    <property type="entry name" value="FAD_PCMH"/>
    <property type="match status" value="1"/>
</dbReference>
<accession>A0ABZ3E0U4</accession>
<dbReference type="RefSeq" id="WP_342630801.1">
    <property type="nucleotide sequence ID" value="NZ_CP152380.1"/>
</dbReference>
<dbReference type="Proteomes" id="UP001445268">
    <property type="component" value="Chromosome"/>
</dbReference>
<reference evidence="3 4" key="1">
    <citation type="submission" date="2024-04" db="EMBL/GenBank/DDBJ databases">
        <title>Marinobacter sp. SBY-1.</title>
        <authorList>
            <person name="Pan C."/>
        </authorList>
    </citation>
    <scope>NUCLEOTIDE SEQUENCE [LARGE SCALE GENOMIC DNA]</scope>
    <source>
        <strain evidence="3 4">SBY-1</strain>
    </source>
</reference>
<evidence type="ECO:0000313" key="3">
    <source>
        <dbReference type="EMBL" id="XAF52760.1"/>
    </source>
</evidence>
<name>A0ABZ3E0U4_9GAMM</name>
<dbReference type="PANTHER" id="PTHR43762:SF1">
    <property type="entry name" value="D-ARABINONO-1,4-LACTONE OXIDASE"/>
    <property type="match status" value="1"/>
</dbReference>
<dbReference type="InterPro" id="IPR036318">
    <property type="entry name" value="FAD-bd_PCMH-like_sf"/>
</dbReference>
<proteinExistence type="predicted"/>
<keyword evidence="1" id="KW-0274">FAD</keyword>
<sequence>MKTPSSWNRVPDIAPEAICAVTDRAATIPKRLPRPLLPYGNGRSYGDVCLTDKGTLILTRGLDRFIEFDPLQGRLRCEAGITLGEILALVVPQGWFLASTPGTQFATIGGAVANDVHGKNHHDLGCFGHHVMALELLRSDGEVIYCSPETNPQWLYSTIGGLGLTGLIRWVDVQLKPILNPWMRVQSQRFANLDEFWTMSQEVEAYWPYTVAWIDCLASGESRGRGILLTGDHAPAQSQPIGYRPREKRMLIDPPFSMINHFTLKTFNALYYRQPVRPQGTLTHYTPFFYPLDAIQNWNRIYGKKGFFQYQCVIPPENAQAAIADLLDTIARHSDGSFLAVLKMFGNKKSVGMLSFPRPGATLALDFPNRGSRTLNLLSALDDIVRSAKGALYPAKDARMPADLFQSGYPAWQDFSRFVDPHFSSSFWRRVTL</sequence>
<dbReference type="InterPro" id="IPR006094">
    <property type="entry name" value="Oxid_FAD_bind_N"/>
</dbReference>
<dbReference type="InterPro" id="IPR010031">
    <property type="entry name" value="FAD_lactone_oxidase-like"/>
</dbReference>